<feature type="binding site" evidence="7">
    <location>
        <position position="116"/>
    </location>
    <ligand>
        <name>S-adenosyl-L-methionine</name>
        <dbReference type="ChEBI" id="CHEBI:59789"/>
    </ligand>
</feature>
<comment type="function">
    <text evidence="2 7">Catalyzes the formation of N(7)-methylguanine at position 46 (m7G46) in tRNA.</text>
</comment>
<organism evidence="8 9">
    <name type="scientific">Arsenicicoccus cauae</name>
    <dbReference type="NCBI Taxonomy" id="2663847"/>
    <lineage>
        <taxon>Bacteria</taxon>
        <taxon>Bacillati</taxon>
        <taxon>Actinomycetota</taxon>
        <taxon>Actinomycetes</taxon>
        <taxon>Micrococcales</taxon>
        <taxon>Intrasporangiaceae</taxon>
        <taxon>Arsenicicoccus</taxon>
    </lineage>
</organism>
<dbReference type="EMBL" id="WLVL01000040">
    <property type="protein sequence ID" value="MTB72708.1"/>
    <property type="molecule type" value="Genomic_DNA"/>
</dbReference>
<protein>
    <recommendedName>
        <fullName evidence="7">tRNA (guanine-N(7)-)-methyltransferase</fullName>
        <ecNumber evidence="7">2.1.1.33</ecNumber>
    </recommendedName>
    <alternativeName>
        <fullName evidence="7">tRNA (guanine(46)-N(7))-methyltransferase</fullName>
    </alternativeName>
    <alternativeName>
        <fullName evidence="7">tRNA(m7G46)-methyltransferase</fullName>
    </alternativeName>
</protein>
<keyword evidence="9" id="KW-1185">Reference proteome</keyword>
<dbReference type="UniPathway" id="UPA00989"/>
<dbReference type="Pfam" id="PF02390">
    <property type="entry name" value="Methyltransf_4"/>
    <property type="match status" value="1"/>
</dbReference>
<feature type="binding site" evidence="7">
    <location>
        <position position="170"/>
    </location>
    <ligand>
        <name>substrate</name>
    </ligand>
</feature>
<feature type="binding site" evidence="7">
    <location>
        <position position="91"/>
    </location>
    <ligand>
        <name>S-adenosyl-L-methionine</name>
        <dbReference type="ChEBI" id="CHEBI:59789"/>
    </ligand>
</feature>
<evidence type="ECO:0000256" key="3">
    <source>
        <dbReference type="ARBA" id="ARBA00022603"/>
    </source>
</evidence>
<keyword evidence="6 7" id="KW-0819">tRNA processing</keyword>
<comment type="catalytic activity">
    <reaction evidence="1 7">
        <text>guanosine(46) in tRNA + S-adenosyl-L-methionine = N(7)-methylguanosine(46) in tRNA + S-adenosyl-L-homocysteine</text>
        <dbReference type="Rhea" id="RHEA:42708"/>
        <dbReference type="Rhea" id="RHEA-COMP:10188"/>
        <dbReference type="Rhea" id="RHEA-COMP:10189"/>
        <dbReference type="ChEBI" id="CHEBI:57856"/>
        <dbReference type="ChEBI" id="CHEBI:59789"/>
        <dbReference type="ChEBI" id="CHEBI:74269"/>
        <dbReference type="ChEBI" id="CHEBI:74480"/>
        <dbReference type="EC" id="2.1.1.33"/>
    </reaction>
</comment>
<evidence type="ECO:0000256" key="6">
    <source>
        <dbReference type="ARBA" id="ARBA00022694"/>
    </source>
</evidence>
<dbReference type="GO" id="GO:0043527">
    <property type="term" value="C:tRNA methyltransferase complex"/>
    <property type="evidence" value="ECO:0007669"/>
    <property type="project" value="TreeGrafter"/>
</dbReference>
<comment type="similarity">
    <text evidence="7">Belongs to the class I-like SAM-binding methyltransferase superfamily. TrmB family.</text>
</comment>
<dbReference type="InterPro" id="IPR003358">
    <property type="entry name" value="tRNA_(Gua-N-7)_MeTrfase_Trmb"/>
</dbReference>
<dbReference type="EC" id="2.1.1.33" evidence="7"/>
<evidence type="ECO:0000313" key="8">
    <source>
        <dbReference type="EMBL" id="MTB72708.1"/>
    </source>
</evidence>
<proteinExistence type="inferred from homology"/>
<dbReference type="NCBIfam" id="TIGR00091">
    <property type="entry name" value="tRNA (guanosine(46)-N7)-methyltransferase TrmB"/>
    <property type="match status" value="1"/>
</dbReference>
<evidence type="ECO:0000256" key="4">
    <source>
        <dbReference type="ARBA" id="ARBA00022679"/>
    </source>
</evidence>
<comment type="pathway">
    <text evidence="7">tRNA modification; N(7)-methylguanine-tRNA biosynthesis.</text>
</comment>
<dbReference type="RefSeq" id="WP_311966648.1">
    <property type="nucleotide sequence ID" value="NZ_WLVL01000040.1"/>
</dbReference>
<evidence type="ECO:0000313" key="9">
    <source>
        <dbReference type="Proteomes" id="UP000431092"/>
    </source>
</evidence>
<keyword evidence="3 7" id="KW-0489">Methyltransferase</keyword>
<feature type="binding site" evidence="7">
    <location>
        <position position="166"/>
    </location>
    <ligand>
        <name>S-adenosyl-L-methionine</name>
        <dbReference type="ChEBI" id="CHEBI:59789"/>
    </ligand>
</feature>
<dbReference type="SUPFAM" id="SSF53335">
    <property type="entry name" value="S-adenosyl-L-methionine-dependent methyltransferases"/>
    <property type="match status" value="1"/>
</dbReference>
<accession>A0A6I3IEP1</accession>
<dbReference type="Proteomes" id="UP000431092">
    <property type="component" value="Unassembled WGS sequence"/>
</dbReference>
<dbReference type="Gene3D" id="3.40.50.150">
    <property type="entry name" value="Vaccinia Virus protein VP39"/>
    <property type="match status" value="1"/>
</dbReference>
<evidence type="ECO:0000256" key="2">
    <source>
        <dbReference type="ARBA" id="ARBA00003015"/>
    </source>
</evidence>
<evidence type="ECO:0000256" key="5">
    <source>
        <dbReference type="ARBA" id="ARBA00022691"/>
    </source>
</evidence>
<comment type="caution">
    <text evidence="7">Lacks conserved residue(s) required for the propagation of feature annotation.</text>
</comment>
<name>A0A6I3IEP1_9MICO</name>
<feature type="binding site" evidence="7">
    <location>
        <position position="202"/>
    </location>
    <ligand>
        <name>substrate</name>
    </ligand>
</feature>
<dbReference type="InterPro" id="IPR029063">
    <property type="entry name" value="SAM-dependent_MTases_sf"/>
</dbReference>
<keyword evidence="4 7" id="KW-0808">Transferase</keyword>
<comment type="caution">
    <text evidence="8">The sequence shown here is derived from an EMBL/GenBank/DDBJ whole genome shotgun (WGS) entry which is preliminary data.</text>
</comment>
<gene>
    <name evidence="7 8" type="primary">trmB</name>
    <name evidence="8" type="ORF">GGG17_12190</name>
</gene>
<dbReference type="PANTHER" id="PTHR23417">
    <property type="entry name" value="3-DEOXY-D-MANNO-OCTULOSONIC-ACID TRANSFERASE/TRNA GUANINE-N 7 - -METHYLTRANSFERASE"/>
    <property type="match status" value="1"/>
</dbReference>
<reference evidence="8 9" key="1">
    <citation type="submission" date="2019-11" db="EMBL/GenBank/DDBJ databases">
        <title>Whole genome sequencing identifies a novel species of the genus Arsenicicoccus isolated from human blood.</title>
        <authorList>
            <person name="Jeong J.H."/>
            <person name="Kweon O.J."/>
            <person name="Kim H.R."/>
            <person name="Kim T.-H."/>
            <person name="Ha S.-M."/>
            <person name="Lee M.-K."/>
        </authorList>
    </citation>
    <scope>NUCLEOTIDE SEQUENCE [LARGE SCALE GENOMIC DNA]</scope>
    <source>
        <strain evidence="8 9">MKL-02</strain>
    </source>
</reference>
<dbReference type="PROSITE" id="PS51625">
    <property type="entry name" value="SAM_MT_TRMB"/>
    <property type="match status" value="1"/>
</dbReference>
<feature type="binding site" evidence="7">
    <location>
        <begin position="234"/>
        <end position="237"/>
    </location>
    <ligand>
        <name>substrate</name>
    </ligand>
</feature>
<evidence type="ECO:0000256" key="1">
    <source>
        <dbReference type="ARBA" id="ARBA00000142"/>
    </source>
</evidence>
<keyword evidence="5 7" id="KW-0949">S-adenosyl-L-methionine</keyword>
<dbReference type="AlphaFoldDB" id="A0A6I3IEP1"/>
<dbReference type="HAMAP" id="MF_01057">
    <property type="entry name" value="tRNA_methyltr_TrmB"/>
    <property type="match status" value="1"/>
</dbReference>
<dbReference type="InterPro" id="IPR055361">
    <property type="entry name" value="tRNA_methyltr_TrmB_bact"/>
</dbReference>
<dbReference type="PANTHER" id="PTHR23417:SF14">
    <property type="entry name" value="PENTACOTRIPEPTIDE-REPEAT REGION OF PRORP DOMAIN-CONTAINING PROTEIN"/>
    <property type="match status" value="1"/>
</dbReference>
<sequence length="255" mass="28339">MTEPLPQEGDPAERAYTVGLGEPLPHKGARRIVSFARTDARLQDKDARALQRYGDAYLLEVPRDAARTDVDPAARLDPAAVWGRVAPLIVEVGAGSGDATVAGAAAYPDHDLLSLEVYRPGLYDMLRKVGSRGLTNVRLLEADAVPAFETLLPPGSVREVWTFFPDPWPKTKHHKRRIVQPAFASLVARVLEPGGLWRLATDWSDYAESMREVLDAHPDLEGGEAERFDVRPMTRFERRGIAAGRSIHDLTYRRR</sequence>
<evidence type="ECO:0000256" key="7">
    <source>
        <dbReference type="HAMAP-Rule" id="MF_01057"/>
    </source>
</evidence>
<feature type="binding site" evidence="7">
    <location>
        <position position="143"/>
    </location>
    <ligand>
        <name>S-adenosyl-L-methionine</name>
        <dbReference type="ChEBI" id="CHEBI:59789"/>
    </ligand>
</feature>
<dbReference type="GO" id="GO:0008176">
    <property type="term" value="F:tRNA (guanine(46)-N7)-methyltransferase activity"/>
    <property type="evidence" value="ECO:0007669"/>
    <property type="project" value="UniProtKB-UniRule"/>
</dbReference>